<feature type="region of interest" description="Disordered" evidence="1">
    <location>
        <begin position="148"/>
        <end position="167"/>
    </location>
</feature>
<organism evidence="2">
    <name type="scientific">Schistocephalus solidus</name>
    <name type="common">Tapeworm</name>
    <dbReference type="NCBI Taxonomy" id="70667"/>
    <lineage>
        <taxon>Eukaryota</taxon>
        <taxon>Metazoa</taxon>
        <taxon>Spiralia</taxon>
        <taxon>Lophotrochozoa</taxon>
        <taxon>Platyhelminthes</taxon>
        <taxon>Cestoda</taxon>
        <taxon>Eucestoda</taxon>
        <taxon>Diphyllobothriidea</taxon>
        <taxon>Diphyllobothriidae</taxon>
        <taxon>Schistocephalus</taxon>
    </lineage>
</organism>
<evidence type="ECO:0000256" key="1">
    <source>
        <dbReference type="SAM" id="MobiDB-lite"/>
    </source>
</evidence>
<protein>
    <submittedName>
        <fullName evidence="2">Cysteinyl-tRNA synthetase</fullName>
    </submittedName>
</protein>
<name>A0A183S903_SCHSO</name>
<sequence>LLERLISPSANHETLEEHAWPVVARALYLVADLRQSLRVYAQSPVAKSVEIHAPVLTACDRFRDDLLPAHGIRLQDRMTISGGTSTVEVPAIGIVDASLLAAEKRDKAEKEAERGALKAQQAQAKEEAARMPPSEMFRSQTDKYSAFDEKGIPTHDASGKEVSKSQLKKLQKQYDIQAKRYEAYLANKKSDY</sequence>
<feature type="region of interest" description="Disordered" evidence="1">
    <location>
        <begin position="110"/>
        <end position="140"/>
    </location>
</feature>
<reference evidence="2" key="1">
    <citation type="submission" date="2016-06" db="UniProtKB">
        <authorList>
            <consortium name="WormBaseParasite"/>
        </authorList>
    </citation>
    <scope>IDENTIFICATION</scope>
</reference>
<proteinExistence type="predicted"/>
<accession>A0A183S903</accession>
<dbReference type="WBParaSite" id="SSLN_0000073201-mRNA-1">
    <property type="protein sequence ID" value="SSLN_0000073201-mRNA-1"/>
    <property type="gene ID" value="SSLN_0000073201"/>
</dbReference>
<evidence type="ECO:0000313" key="2">
    <source>
        <dbReference type="WBParaSite" id="SSLN_0000073201-mRNA-1"/>
    </source>
</evidence>
<dbReference type="AlphaFoldDB" id="A0A183S903"/>
<feature type="compositionally biased region" description="Basic and acidic residues" evidence="1">
    <location>
        <begin position="148"/>
        <end position="163"/>
    </location>
</feature>